<evidence type="ECO:0000256" key="1">
    <source>
        <dbReference type="SAM" id="MobiDB-lite"/>
    </source>
</evidence>
<feature type="region of interest" description="Disordered" evidence="1">
    <location>
        <begin position="33"/>
        <end position="94"/>
    </location>
</feature>
<dbReference type="RefSeq" id="WP_277104657.1">
    <property type="nucleotide sequence ID" value="NZ_BAAAJS010000049.1"/>
</dbReference>
<feature type="compositionally biased region" description="Basic residues" evidence="1">
    <location>
        <begin position="75"/>
        <end position="94"/>
    </location>
</feature>
<protein>
    <submittedName>
        <fullName evidence="2">Uncharacterized protein</fullName>
    </submittedName>
</protein>
<keyword evidence="3" id="KW-1185">Reference proteome</keyword>
<organism evidence="2 3">
    <name type="scientific">Corynebacterium felinum</name>
    <dbReference type="NCBI Taxonomy" id="131318"/>
    <lineage>
        <taxon>Bacteria</taxon>
        <taxon>Bacillati</taxon>
        <taxon>Actinomycetota</taxon>
        <taxon>Actinomycetes</taxon>
        <taxon>Mycobacteriales</taxon>
        <taxon>Corynebacteriaceae</taxon>
        <taxon>Corynebacterium</taxon>
    </lineage>
</organism>
<comment type="caution">
    <text evidence="2">The sequence shown here is derived from an EMBL/GenBank/DDBJ whole genome shotgun (WGS) entry which is preliminary data.</text>
</comment>
<evidence type="ECO:0000313" key="2">
    <source>
        <dbReference type="EMBL" id="MDR7354738.1"/>
    </source>
</evidence>
<evidence type="ECO:0000313" key="3">
    <source>
        <dbReference type="Proteomes" id="UP001183619"/>
    </source>
</evidence>
<proteinExistence type="predicted"/>
<gene>
    <name evidence="2" type="ORF">J2S37_001276</name>
</gene>
<feature type="compositionally biased region" description="Basic and acidic residues" evidence="1">
    <location>
        <begin position="33"/>
        <end position="44"/>
    </location>
</feature>
<dbReference type="Proteomes" id="UP001183619">
    <property type="component" value="Unassembled WGS sequence"/>
</dbReference>
<name>A0ABU2B801_9CORY</name>
<reference evidence="2 3" key="1">
    <citation type="submission" date="2023-07" db="EMBL/GenBank/DDBJ databases">
        <title>Sequencing the genomes of 1000 actinobacteria strains.</title>
        <authorList>
            <person name="Klenk H.-P."/>
        </authorList>
    </citation>
    <scope>NUCLEOTIDE SEQUENCE [LARGE SCALE GENOMIC DNA]</scope>
    <source>
        <strain evidence="2 3">DSM 44508</strain>
    </source>
</reference>
<dbReference type="EMBL" id="JAVDYF010000001">
    <property type="protein sequence ID" value="MDR7354738.1"/>
    <property type="molecule type" value="Genomic_DNA"/>
</dbReference>
<feature type="compositionally biased region" description="Basic and acidic residues" evidence="1">
    <location>
        <begin position="53"/>
        <end position="74"/>
    </location>
</feature>
<accession>A0ABU2B801</accession>
<sequence length="94" mass="11117">MDFHSFVEDFRTQSAAEMRKFDELMDELKKKKEETLHKAKEKKTPHQPPVAEPAEHTTRANADTYRDYSSDPPRRARPVRPRGKVRGVLRRVER</sequence>